<dbReference type="InterPro" id="IPR050231">
    <property type="entry name" value="Iron_ascorbate_oxido_reductase"/>
</dbReference>
<dbReference type="EMBL" id="KZ805676">
    <property type="protein sequence ID" value="PVH92503.1"/>
    <property type="molecule type" value="Genomic_DNA"/>
</dbReference>
<protein>
    <submittedName>
        <fullName evidence="4">Clavaminate synthase-like protein</fullName>
    </submittedName>
</protein>
<dbReference type="PANTHER" id="PTHR47990">
    <property type="entry name" value="2-OXOGLUTARATE (2OG) AND FE(II)-DEPENDENT OXYGENASE SUPERFAMILY PROTEIN-RELATED"/>
    <property type="match status" value="1"/>
</dbReference>
<dbReference type="PRINTS" id="PR00682">
    <property type="entry name" value="IPNSYNTHASE"/>
</dbReference>
<keyword evidence="2" id="KW-0560">Oxidoreductase</keyword>
<organism evidence="4 5">
    <name type="scientific">Periconia macrospinosa</name>
    <dbReference type="NCBI Taxonomy" id="97972"/>
    <lineage>
        <taxon>Eukaryota</taxon>
        <taxon>Fungi</taxon>
        <taxon>Dikarya</taxon>
        <taxon>Ascomycota</taxon>
        <taxon>Pezizomycotina</taxon>
        <taxon>Dothideomycetes</taxon>
        <taxon>Pleosporomycetidae</taxon>
        <taxon>Pleosporales</taxon>
        <taxon>Massarineae</taxon>
        <taxon>Periconiaceae</taxon>
        <taxon>Periconia</taxon>
    </lineage>
</organism>
<reference evidence="4 5" key="1">
    <citation type="journal article" date="2018" name="Sci. Rep.">
        <title>Comparative genomics provides insights into the lifestyle and reveals functional heterogeneity of dark septate endophytic fungi.</title>
        <authorList>
            <person name="Knapp D.G."/>
            <person name="Nemeth J.B."/>
            <person name="Barry K."/>
            <person name="Hainaut M."/>
            <person name="Henrissat B."/>
            <person name="Johnson J."/>
            <person name="Kuo A."/>
            <person name="Lim J.H.P."/>
            <person name="Lipzen A."/>
            <person name="Nolan M."/>
            <person name="Ohm R.A."/>
            <person name="Tamas L."/>
            <person name="Grigoriev I.V."/>
            <person name="Spatafora J.W."/>
            <person name="Nagy L.G."/>
            <person name="Kovacs G.M."/>
        </authorList>
    </citation>
    <scope>NUCLEOTIDE SEQUENCE [LARGE SCALE GENOMIC DNA]</scope>
    <source>
        <strain evidence="4 5">DSE2036</strain>
    </source>
</reference>
<keyword evidence="2" id="KW-0479">Metal-binding</keyword>
<dbReference type="OrthoDB" id="288590at2759"/>
<evidence type="ECO:0000259" key="3">
    <source>
        <dbReference type="PROSITE" id="PS51471"/>
    </source>
</evidence>
<dbReference type="InterPro" id="IPR005123">
    <property type="entry name" value="Oxoglu/Fe-dep_dioxygenase_dom"/>
</dbReference>
<dbReference type="Pfam" id="PF14226">
    <property type="entry name" value="DIOX_N"/>
    <property type="match status" value="1"/>
</dbReference>
<dbReference type="PROSITE" id="PS51471">
    <property type="entry name" value="FE2OG_OXY"/>
    <property type="match status" value="1"/>
</dbReference>
<dbReference type="InterPro" id="IPR044861">
    <property type="entry name" value="IPNS-like_FE2OG_OXY"/>
</dbReference>
<dbReference type="GO" id="GO:0044283">
    <property type="term" value="P:small molecule biosynthetic process"/>
    <property type="evidence" value="ECO:0007669"/>
    <property type="project" value="UniProtKB-ARBA"/>
</dbReference>
<dbReference type="Gene3D" id="2.60.120.330">
    <property type="entry name" value="B-lactam Antibiotic, Isopenicillin N Synthase, Chain"/>
    <property type="match status" value="1"/>
</dbReference>
<feature type="domain" description="Fe2OG dioxygenase" evidence="3">
    <location>
        <begin position="181"/>
        <end position="297"/>
    </location>
</feature>
<dbReference type="Pfam" id="PF03171">
    <property type="entry name" value="2OG-FeII_Oxy"/>
    <property type="match status" value="1"/>
</dbReference>
<accession>A0A2V1D4T1</accession>
<dbReference type="Proteomes" id="UP000244855">
    <property type="component" value="Unassembled WGS sequence"/>
</dbReference>
<dbReference type="STRING" id="97972.A0A2V1D4T1"/>
<evidence type="ECO:0000256" key="2">
    <source>
        <dbReference type="RuleBase" id="RU003682"/>
    </source>
</evidence>
<evidence type="ECO:0000256" key="1">
    <source>
        <dbReference type="ARBA" id="ARBA00008056"/>
    </source>
</evidence>
<dbReference type="SUPFAM" id="SSF51197">
    <property type="entry name" value="Clavaminate synthase-like"/>
    <property type="match status" value="1"/>
</dbReference>
<evidence type="ECO:0000313" key="5">
    <source>
        <dbReference type="Proteomes" id="UP000244855"/>
    </source>
</evidence>
<gene>
    <name evidence="4" type="ORF">DM02DRAFT_699516</name>
</gene>
<dbReference type="InterPro" id="IPR027443">
    <property type="entry name" value="IPNS-like_sf"/>
</dbReference>
<dbReference type="AlphaFoldDB" id="A0A2V1D4T1"/>
<evidence type="ECO:0000313" key="4">
    <source>
        <dbReference type="EMBL" id="PVH92503.1"/>
    </source>
</evidence>
<dbReference type="InterPro" id="IPR026992">
    <property type="entry name" value="DIOX_N"/>
</dbReference>
<keyword evidence="2" id="KW-0408">Iron</keyword>
<name>A0A2V1D4T1_9PLEO</name>
<keyword evidence="5" id="KW-1185">Reference proteome</keyword>
<comment type="similarity">
    <text evidence="1 2">Belongs to the iron/ascorbate-dependent oxidoreductase family.</text>
</comment>
<proteinExistence type="inferred from homology"/>
<sequence>MKTGQVSTLDMTNFRRGSEKERLSFANELLKCLSTQGFVKLVNHGVSDQAVEKAFEMNGAFFKLPKSIKEKYKHPECANPNRGWVAPGQEDSSAITDFEKGEDKDGMSKFDVKESFDIGAPDDALYDNMWPTEDEFPGFCSYMEIFYNMMQDVHLDILRALELVLDTPETPVKLIKQCTPNVSEMRLNSYPPVKIGDLKSGRYNRISEHTDFGTVTLLFQDSVGGLEIEDQSNMGTYFPVECETKSTLLVNIGDTLQRLTNDRLTSVSHRVTLPISKQDVEHGTLEERRSVVYFAKVSRDQSIAPLESFVSEEEPAKYPEMSAFAWNQMKLEKIYGVC</sequence>
<dbReference type="GO" id="GO:0046872">
    <property type="term" value="F:metal ion binding"/>
    <property type="evidence" value="ECO:0007669"/>
    <property type="project" value="UniProtKB-KW"/>
</dbReference>
<dbReference type="GO" id="GO:0016491">
    <property type="term" value="F:oxidoreductase activity"/>
    <property type="evidence" value="ECO:0007669"/>
    <property type="project" value="UniProtKB-KW"/>
</dbReference>